<evidence type="ECO:0000313" key="3">
    <source>
        <dbReference type="Proteomes" id="UP001418222"/>
    </source>
</evidence>
<dbReference type="Proteomes" id="UP001418222">
    <property type="component" value="Unassembled WGS sequence"/>
</dbReference>
<evidence type="ECO:0000256" key="1">
    <source>
        <dbReference type="SAM" id="MobiDB-lite"/>
    </source>
</evidence>
<organism evidence="2 3">
    <name type="scientific">Platanthera zijinensis</name>
    <dbReference type="NCBI Taxonomy" id="2320716"/>
    <lineage>
        <taxon>Eukaryota</taxon>
        <taxon>Viridiplantae</taxon>
        <taxon>Streptophyta</taxon>
        <taxon>Embryophyta</taxon>
        <taxon>Tracheophyta</taxon>
        <taxon>Spermatophyta</taxon>
        <taxon>Magnoliopsida</taxon>
        <taxon>Liliopsida</taxon>
        <taxon>Asparagales</taxon>
        <taxon>Orchidaceae</taxon>
        <taxon>Orchidoideae</taxon>
        <taxon>Orchideae</taxon>
        <taxon>Orchidinae</taxon>
        <taxon>Platanthera</taxon>
    </lineage>
</organism>
<dbReference type="AlphaFoldDB" id="A0AAP0BWH7"/>
<accession>A0AAP0BWH7</accession>
<protein>
    <submittedName>
        <fullName evidence="2">Uncharacterized protein</fullName>
    </submittedName>
</protein>
<feature type="compositionally biased region" description="Basic residues" evidence="1">
    <location>
        <begin position="15"/>
        <end position="25"/>
    </location>
</feature>
<evidence type="ECO:0000313" key="2">
    <source>
        <dbReference type="EMBL" id="KAK8950990.1"/>
    </source>
</evidence>
<proteinExistence type="predicted"/>
<feature type="region of interest" description="Disordered" evidence="1">
    <location>
        <begin position="1"/>
        <end position="39"/>
    </location>
</feature>
<sequence>MRKLQQSCHSGEHRSGRRISRRHIKCGQGNISGAERGWTHGKWPRRRQIYFGTNNVRL</sequence>
<gene>
    <name evidence="2" type="ORF">KSP39_PZI004231</name>
</gene>
<name>A0AAP0BWH7_9ASPA</name>
<comment type="caution">
    <text evidence="2">The sequence shown here is derived from an EMBL/GenBank/DDBJ whole genome shotgun (WGS) entry which is preliminary data.</text>
</comment>
<keyword evidence="3" id="KW-1185">Reference proteome</keyword>
<dbReference type="EMBL" id="JBBWWQ010000003">
    <property type="protein sequence ID" value="KAK8950990.1"/>
    <property type="molecule type" value="Genomic_DNA"/>
</dbReference>
<reference evidence="2 3" key="1">
    <citation type="journal article" date="2022" name="Nat. Plants">
        <title>Genomes of leafy and leafless Platanthera orchids illuminate the evolution of mycoheterotrophy.</title>
        <authorList>
            <person name="Li M.H."/>
            <person name="Liu K.W."/>
            <person name="Li Z."/>
            <person name="Lu H.C."/>
            <person name="Ye Q.L."/>
            <person name="Zhang D."/>
            <person name="Wang J.Y."/>
            <person name="Li Y.F."/>
            <person name="Zhong Z.M."/>
            <person name="Liu X."/>
            <person name="Yu X."/>
            <person name="Liu D.K."/>
            <person name="Tu X.D."/>
            <person name="Liu B."/>
            <person name="Hao Y."/>
            <person name="Liao X.Y."/>
            <person name="Jiang Y.T."/>
            <person name="Sun W.H."/>
            <person name="Chen J."/>
            <person name="Chen Y.Q."/>
            <person name="Ai Y."/>
            <person name="Zhai J.W."/>
            <person name="Wu S.S."/>
            <person name="Zhou Z."/>
            <person name="Hsiao Y.Y."/>
            <person name="Wu W.L."/>
            <person name="Chen Y.Y."/>
            <person name="Lin Y.F."/>
            <person name="Hsu J.L."/>
            <person name="Li C.Y."/>
            <person name="Wang Z.W."/>
            <person name="Zhao X."/>
            <person name="Zhong W.Y."/>
            <person name="Ma X.K."/>
            <person name="Ma L."/>
            <person name="Huang J."/>
            <person name="Chen G.Z."/>
            <person name="Huang M.Z."/>
            <person name="Huang L."/>
            <person name="Peng D.H."/>
            <person name="Luo Y.B."/>
            <person name="Zou S.Q."/>
            <person name="Chen S.P."/>
            <person name="Lan S."/>
            <person name="Tsai W.C."/>
            <person name="Van de Peer Y."/>
            <person name="Liu Z.J."/>
        </authorList>
    </citation>
    <scope>NUCLEOTIDE SEQUENCE [LARGE SCALE GENOMIC DNA]</scope>
    <source>
        <strain evidence="2">Lor287</strain>
    </source>
</reference>